<proteinExistence type="predicted"/>
<sequence length="752" mass="83027">MAGGYYVKTPKYWIKALDLAQGAGGNTVSKEVGQAKLCRAREGKTTDADRLEKHIDLFNNSLKLSPSQAHLMSDGALRTLIDKLEQVRPQPVRLPETKQGLTLRKFQSLPDLTLRLSSNSDPTWTELVCVLDPIGNNKKHTVDMLNPSYHAIAKQVGKTAYYDFAKEEYLGEAIIKLMCMNSAEGDRRLREVGVEAKKVFSLPEDLQLEDWVVDFSIQVSLLHECVDFIVDSYAVGADVEGPRRLLQQIQSSAANALADDFFSVIAPSLANCHRAQTLPAEYVKPNAKYDEHYQEAKAMLNKMEPAAKNGERETPSALTNVCAKLLGWEQCMPKGSCSRARDLLWTRVMSTYQAQAGHSEESNPEVSRAIISDRMTTNIELKELLTLPGKCSLIRLNRAIGSFDQGKRVTDISDMCIEYQTTKDIKTLVRLENVLGQLQEGGALPQAALVSIPNAVKHAPQHMIEAAKRDSEQAPGESSDTDGKYVDAVYLITSAVGRMVPFLKASTEQIMIKRGKCAEGSVATAKNFANMMEVTKCVMAMGPGADARSKSEQCMPRLLELGRVLTSFESAIQTWKGGGGDPNFGRSECERSVQTMQEVATAFITNLKNIYGMKGSTAPTWHDGLSADVKWAQLLETKQARDFHANVHLDVLKAKCQEVGQVLRQHDDMFASVKMFALKWDEMMQLRADLSALYTELLSLDKAGNLSIQKAELRRHAMAAKALCRDMGGEQAAKAVFAPIAMRMKLALQGRA</sequence>
<evidence type="ECO:0000313" key="2">
    <source>
        <dbReference type="Proteomes" id="UP001189429"/>
    </source>
</evidence>
<reference evidence="1" key="1">
    <citation type="submission" date="2023-10" db="EMBL/GenBank/DDBJ databases">
        <authorList>
            <person name="Chen Y."/>
            <person name="Shah S."/>
            <person name="Dougan E. K."/>
            <person name="Thang M."/>
            <person name="Chan C."/>
        </authorList>
    </citation>
    <scope>NUCLEOTIDE SEQUENCE [LARGE SCALE GENOMIC DNA]</scope>
</reference>
<gene>
    <name evidence="1" type="ORF">PCOR1329_LOCUS25645</name>
</gene>
<dbReference type="Proteomes" id="UP001189429">
    <property type="component" value="Unassembled WGS sequence"/>
</dbReference>
<comment type="caution">
    <text evidence="1">The sequence shown here is derived from an EMBL/GenBank/DDBJ whole genome shotgun (WGS) entry which is preliminary data.</text>
</comment>
<dbReference type="EMBL" id="CAUYUJ010008991">
    <property type="protein sequence ID" value="CAK0825544.1"/>
    <property type="molecule type" value="Genomic_DNA"/>
</dbReference>
<name>A0ABN9S370_9DINO</name>
<organism evidence="1 2">
    <name type="scientific">Prorocentrum cordatum</name>
    <dbReference type="NCBI Taxonomy" id="2364126"/>
    <lineage>
        <taxon>Eukaryota</taxon>
        <taxon>Sar</taxon>
        <taxon>Alveolata</taxon>
        <taxon>Dinophyceae</taxon>
        <taxon>Prorocentrales</taxon>
        <taxon>Prorocentraceae</taxon>
        <taxon>Prorocentrum</taxon>
    </lineage>
</organism>
<accession>A0ABN9S370</accession>
<protein>
    <submittedName>
        <fullName evidence="1">Uncharacterized protein</fullName>
    </submittedName>
</protein>
<evidence type="ECO:0000313" key="1">
    <source>
        <dbReference type="EMBL" id="CAK0825544.1"/>
    </source>
</evidence>
<keyword evidence="2" id="KW-1185">Reference proteome</keyword>